<dbReference type="PROSITE" id="PS51123">
    <property type="entry name" value="OMPA_2"/>
    <property type="match status" value="1"/>
</dbReference>
<dbReference type="InterPro" id="IPR006664">
    <property type="entry name" value="OMP_bac"/>
</dbReference>
<feature type="chain" id="PRO_5045106795" evidence="5">
    <location>
        <begin position="20"/>
        <end position="673"/>
    </location>
</feature>
<dbReference type="Gene3D" id="2.60.40.1120">
    <property type="entry name" value="Carboxypeptidase-like, regulatory domain"/>
    <property type="match status" value="1"/>
</dbReference>
<dbReference type="SUPFAM" id="SSF49464">
    <property type="entry name" value="Carboxypeptidase regulatory domain-like"/>
    <property type="match status" value="1"/>
</dbReference>
<keyword evidence="2 4" id="KW-0472">Membrane</keyword>
<evidence type="ECO:0000256" key="3">
    <source>
        <dbReference type="ARBA" id="ARBA00023237"/>
    </source>
</evidence>
<dbReference type="PANTHER" id="PTHR30329">
    <property type="entry name" value="STATOR ELEMENT OF FLAGELLAR MOTOR COMPLEX"/>
    <property type="match status" value="1"/>
</dbReference>
<dbReference type="Pfam" id="PF00691">
    <property type="entry name" value="OmpA"/>
    <property type="match status" value="1"/>
</dbReference>
<dbReference type="Pfam" id="PF07676">
    <property type="entry name" value="PD40"/>
    <property type="match status" value="3"/>
</dbReference>
<evidence type="ECO:0000256" key="4">
    <source>
        <dbReference type="PROSITE-ProRule" id="PRU00473"/>
    </source>
</evidence>
<protein>
    <submittedName>
        <fullName evidence="7">OmpA family protein</fullName>
    </submittedName>
</protein>
<evidence type="ECO:0000256" key="5">
    <source>
        <dbReference type="SAM" id="SignalP"/>
    </source>
</evidence>
<evidence type="ECO:0000313" key="8">
    <source>
        <dbReference type="Proteomes" id="UP000718451"/>
    </source>
</evidence>
<reference evidence="7 8" key="1">
    <citation type="submission" date="2020-04" db="EMBL/GenBank/DDBJ databases">
        <authorList>
            <person name="Yoon J."/>
        </authorList>
    </citation>
    <scope>NUCLEOTIDE SEQUENCE [LARGE SCALE GENOMIC DNA]</scope>
    <source>
        <strain evidence="7 8">DJ-13</strain>
    </source>
</reference>
<accession>A0ABX1GR04</accession>
<evidence type="ECO:0000256" key="2">
    <source>
        <dbReference type="ARBA" id="ARBA00023136"/>
    </source>
</evidence>
<dbReference type="SUPFAM" id="SSF103088">
    <property type="entry name" value="OmpA-like"/>
    <property type="match status" value="1"/>
</dbReference>
<dbReference type="InterPro" id="IPR036737">
    <property type="entry name" value="OmpA-like_sf"/>
</dbReference>
<sequence>MFKKLIYTALLMLPTIVLSQSVVGLTTEDENIEAETVVDLPFYSSNTGKIDGKTAQKLEKKGDEVYQQMWYAEAAQYYEAVANYNKGENPPTLLQKLGNSYYFISNFERAFKWYHELFLSHRSFMNNQTLFRYGQSLKGVEKYNQASRVFGLIKSSDSKDLNRLISSKKNNNSITLKTLTSNSENSDFSPTYYSENKLVFASARDSSVFTTRKYRWNNQPYLDLYIGEIDSLSADLTNVKKFSGKVNSKYHEAGAAFSPDGKTMFFTRNNYSKKLKRDSKGVNHLTLFTSKFVGGEWSKPLPLPFNSDEYSTGHPAMSPDGKKLYFASDMPGGFGETDIYVVDVNGDGTFSEPKNLGKTVNSKQKEMFPYATENTIYFSSNRKLGFGGLDIYQSNYVQDIFEVAVNLGPPINSSSDDFSYIVDENTNKGYFASNRKGGQGDDDIYAFTYVTTDDSDESTILLGTVIDQSNGTTLANTLVQLFDKDGNYLKESYTDEFGSFEFVDLNKNTKYELRTAKEGYEKEIKLANIGGDSETTVNLILKDMESLVVVDGDVTKLKTEAIFFDFDSYELTKEGKKELKRIKRIWNDFPNLKIKIESHTDSRGSRTYNRILSQKRADATKAHLLKIGVEPDKIESAIGYGEDRISNDCGDGIKCNRDQHQNNRRSDLIVVEH</sequence>
<dbReference type="InterPro" id="IPR011042">
    <property type="entry name" value="6-blade_b-propeller_TolB-like"/>
</dbReference>
<dbReference type="Pfam" id="PF13620">
    <property type="entry name" value="CarboxypepD_reg"/>
    <property type="match status" value="1"/>
</dbReference>
<keyword evidence="3" id="KW-0998">Cell outer membrane</keyword>
<dbReference type="Gene3D" id="3.30.1330.60">
    <property type="entry name" value="OmpA-like domain"/>
    <property type="match status" value="1"/>
</dbReference>
<dbReference type="SUPFAM" id="SSF48452">
    <property type="entry name" value="TPR-like"/>
    <property type="match status" value="1"/>
</dbReference>
<name>A0ABX1GR04_9FLAO</name>
<comment type="subcellular location">
    <subcellularLocation>
        <location evidence="1">Cell outer membrane</location>
    </subcellularLocation>
</comment>
<evidence type="ECO:0000313" key="7">
    <source>
        <dbReference type="EMBL" id="NKI31212.1"/>
    </source>
</evidence>
<dbReference type="Proteomes" id="UP000718451">
    <property type="component" value="Unassembled WGS sequence"/>
</dbReference>
<dbReference type="InterPro" id="IPR050330">
    <property type="entry name" value="Bact_OuterMem_StrucFunc"/>
</dbReference>
<keyword evidence="8" id="KW-1185">Reference proteome</keyword>
<dbReference type="PRINTS" id="PR01021">
    <property type="entry name" value="OMPADOMAIN"/>
</dbReference>
<dbReference type="PANTHER" id="PTHR30329:SF21">
    <property type="entry name" value="LIPOPROTEIN YIAD-RELATED"/>
    <property type="match status" value="1"/>
</dbReference>
<feature type="signal peptide" evidence="5">
    <location>
        <begin position="1"/>
        <end position="19"/>
    </location>
</feature>
<dbReference type="SUPFAM" id="SSF82171">
    <property type="entry name" value="DPP6 N-terminal domain-like"/>
    <property type="match status" value="1"/>
</dbReference>
<dbReference type="CDD" id="cd07185">
    <property type="entry name" value="OmpA_C-like"/>
    <property type="match status" value="1"/>
</dbReference>
<gene>
    <name evidence="7" type="ORF">HCU67_04595</name>
</gene>
<dbReference type="InterPro" id="IPR011659">
    <property type="entry name" value="WD40"/>
</dbReference>
<feature type="domain" description="OmpA-like" evidence="6">
    <location>
        <begin position="551"/>
        <end position="673"/>
    </location>
</feature>
<proteinExistence type="predicted"/>
<dbReference type="InterPro" id="IPR011990">
    <property type="entry name" value="TPR-like_helical_dom_sf"/>
</dbReference>
<comment type="caution">
    <text evidence="7">The sequence shown here is derived from an EMBL/GenBank/DDBJ whole genome shotgun (WGS) entry which is preliminary data.</text>
</comment>
<dbReference type="RefSeq" id="WP_168551398.1">
    <property type="nucleotide sequence ID" value="NZ_JAAWWL010000001.1"/>
</dbReference>
<evidence type="ECO:0000259" key="6">
    <source>
        <dbReference type="PROSITE" id="PS51123"/>
    </source>
</evidence>
<evidence type="ECO:0000256" key="1">
    <source>
        <dbReference type="ARBA" id="ARBA00004442"/>
    </source>
</evidence>
<organism evidence="7 8">
    <name type="scientific">Croceivirga thetidis</name>
    <dbReference type="NCBI Taxonomy" id="2721623"/>
    <lineage>
        <taxon>Bacteria</taxon>
        <taxon>Pseudomonadati</taxon>
        <taxon>Bacteroidota</taxon>
        <taxon>Flavobacteriia</taxon>
        <taxon>Flavobacteriales</taxon>
        <taxon>Flavobacteriaceae</taxon>
        <taxon>Croceivirga</taxon>
    </lineage>
</organism>
<dbReference type="EMBL" id="JAAWWL010000001">
    <property type="protein sequence ID" value="NKI31212.1"/>
    <property type="molecule type" value="Genomic_DNA"/>
</dbReference>
<dbReference type="InterPro" id="IPR008969">
    <property type="entry name" value="CarboxyPept-like_regulatory"/>
</dbReference>
<keyword evidence="5" id="KW-0732">Signal</keyword>
<dbReference type="InterPro" id="IPR006665">
    <property type="entry name" value="OmpA-like"/>
</dbReference>
<dbReference type="Gene3D" id="2.120.10.30">
    <property type="entry name" value="TolB, C-terminal domain"/>
    <property type="match status" value="1"/>
</dbReference>
<dbReference type="Gene3D" id="1.25.40.10">
    <property type="entry name" value="Tetratricopeptide repeat domain"/>
    <property type="match status" value="1"/>
</dbReference>